<dbReference type="eggNOG" id="COG4663">
    <property type="taxonomic scope" value="Bacteria"/>
</dbReference>
<dbReference type="GO" id="GO:0015727">
    <property type="term" value="P:lactate transport"/>
    <property type="evidence" value="ECO:0007669"/>
    <property type="project" value="InterPro"/>
</dbReference>
<dbReference type="InterPro" id="IPR038404">
    <property type="entry name" value="TRAP_DctP_sf"/>
</dbReference>
<dbReference type="GO" id="GO:0046872">
    <property type="term" value="F:metal ion binding"/>
    <property type="evidence" value="ECO:0007669"/>
    <property type="project" value="UniProtKB-KW"/>
</dbReference>
<dbReference type="NCBIfam" id="NF037995">
    <property type="entry name" value="TRAP_S1"/>
    <property type="match status" value="1"/>
</dbReference>
<keyword evidence="5" id="KW-1185">Reference proteome</keyword>
<dbReference type="InterPro" id="IPR019546">
    <property type="entry name" value="TAT_signal_bac_arc"/>
</dbReference>
<keyword evidence="1" id="KW-0732">Signal</keyword>
<dbReference type="PANTHER" id="PTHR33376:SF5">
    <property type="entry name" value="EXTRACYTOPLASMIC SOLUTE RECEPTOR PROTEIN"/>
    <property type="match status" value="1"/>
</dbReference>
<dbReference type="PANTHER" id="PTHR33376">
    <property type="match status" value="1"/>
</dbReference>
<dbReference type="GO" id="GO:0055085">
    <property type="term" value="P:transmembrane transport"/>
    <property type="evidence" value="ECO:0007669"/>
    <property type="project" value="InterPro"/>
</dbReference>
<dbReference type="EMBL" id="ANHY01000005">
    <property type="protein sequence ID" value="EKV31741.1"/>
    <property type="molecule type" value="Genomic_DNA"/>
</dbReference>
<dbReference type="STRING" id="1238182.C882_3492"/>
<evidence type="ECO:0000313" key="5">
    <source>
        <dbReference type="Proteomes" id="UP000009881"/>
    </source>
</evidence>
<keyword evidence="3" id="KW-0479">Metal-binding</keyword>
<dbReference type="InterPro" id="IPR041721">
    <property type="entry name" value="TTHA0766"/>
</dbReference>
<dbReference type="GO" id="GO:0031317">
    <property type="term" value="C:tripartite ATP-independent periplasmic transporter complex"/>
    <property type="evidence" value="ECO:0007669"/>
    <property type="project" value="InterPro"/>
</dbReference>
<dbReference type="PROSITE" id="PS51318">
    <property type="entry name" value="TAT"/>
    <property type="match status" value="1"/>
</dbReference>
<dbReference type="PIRSF" id="PIRSF039026">
    <property type="entry name" value="SiaP"/>
    <property type="match status" value="1"/>
</dbReference>
<gene>
    <name evidence="4" type="ORF">C882_3492</name>
</gene>
<comment type="caution">
    <text evidence="4">The sequence shown here is derived from an EMBL/GenBank/DDBJ whole genome shotgun (WGS) entry which is preliminary data.</text>
</comment>
<dbReference type="InterPro" id="IPR006311">
    <property type="entry name" value="TAT_signal"/>
</dbReference>
<dbReference type="InterPro" id="IPR018389">
    <property type="entry name" value="DctP_fam"/>
</dbReference>
<protein>
    <submittedName>
        <fullName evidence="4">TRAP-type C4-dicarboxylate transport system, periplasmic component</fullName>
    </submittedName>
</protein>
<dbReference type="RefSeq" id="WP_009539610.1">
    <property type="nucleotide sequence ID" value="NZ_ANHY01000005.1"/>
</dbReference>
<dbReference type="Gene3D" id="3.40.190.170">
    <property type="entry name" value="Bacterial extracellular solute-binding protein, family 7"/>
    <property type="match status" value="1"/>
</dbReference>
<dbReference type="OrthoDB" id="9769667at2"/>
<reference evidence="4 5" key="1">
    <citation type="journal article" date="2013" name="Genome Announc.">
        <title>Draft Genome Sequence of an Alphaproteobacterium, Caenispirillum salinarum AK4(T), Isolated from a Solar Saltern.</title>
        <authorList>
            <person name="Khatri I."/>
            <person name="Singh A."/>
            <person name="Korpole S."/>
            <person name="Pinnaka A.K."/>
            <person name="Subramanian S."/>
        </authorList>
    </citation>
    <scope>NUCLEOTIDE SEQUENCE [LARGE SCALE GENOMIC DNA]</scope>
    <source>
        <strain evidence="4 5">AK4</strain>
    </source>
</reference>
<organism evidence="4 5">
    <name type="scientific">Caenispirillum salinarum AK4</name>
    <dbReference type="NCBI Taxonomy" id="1238182"/>
    <lineage>
        <taxon>Bacteria</taxon>
        <taxon>Pseudomonadati</taxon>
        <taxon>Pseudomonadota</taxon>
        <taxon>Alphaproteobacteria</taxon>
        <taxon>Rhodospirillales</taxon>
        <taxon>Novispirillaceae</taxon>
        <taxon>Caenispirillum</taxon>
    </lineage>
</organism>
<evidence type="ECO:0000256" key="3">
    <source>
        <dbReference type="PIRSR" id="PIRSR039026-2"/>
    </source>
</evidence>
<name>K9HU27_9PROT</name>
<dbReference type="PATRIC" id="fig|1238182.3.peg.1163"/>
<dbReference type="Pfam" id="PF03480">
    <property type="entry name" value="DctP"/>
    <property type="match status" value="1"/>
</dbReference>
<evidence type="ECO:0000313" key="4">
    <source>
        <dbReference type="EMBL" id="EKV31741.1"/>
    </source>
</evidence>
<evidence type="ECO:0000256" key="2">
    <source>
        <dbReference type="PIRSR" id="PIRSR039026-1"/>
    </source>
</evidence>
<sequence length="387" mass="42946">MVDSKQTRETRAAVPAAQSRGRRDFLKTAATGTAAGVAAAATGLGFNIRTAKAQGMRWKMQSSWAPGTTGYKIFEEWTKKVGETTGGELQIQPFPAGAVSGDFELVDAVRNGVLDGMNLFTVYWAGRMPAGVFFSSFPMGLNHPHQWDMLYGSYGGKDLVRELYEKNGLYFVGHVHHDMNLIHSKTPIRSLDDFEGVKLRMPGGIVAETFSALGARTTLLPGSDVYPALEKGTIDAADYTGPAVNYDLGFQQVTDYIIMGPPSTPCLHQPVDLMDISVGLRPWNQLDDRMKTLFEELVHAYSYDHYTRIQEANKAAWGKFRDAGTEIIHLSEDDAARFRQVAMPLWYKWANKDPDAARMFKLHLDVMMSPAVAYLTPDDVKDYSLNL</sequence>
<feature type="binding site" evidence="3">
    <location>
        <position position="269"/>
    </location>
    <ligand>
        <name>substrate</name>
    </ligand>
</feature>
<dbReference type="NCBIfam" id="TIGR01409">
    <property type="entry name" value="TAT_signal_seq"/>
    <property type="match status" value="1"/>
</dbReference>
<feature type="binding site" evidence="2">
    <location>
        <position position="200"/>
    </location>
    <ligand>
        <name>substrate</name>
    </ligand>
</feature>
<feature type="binding site" evidence="3">
    <location>
        <position position="238"/>
    </location>
    <ligand>
        <name>substrate</name>
    </ligand>
</feature>
<accession>K9HU27</accession>
<feature type="binding site" evidence="2">
    <location>
        <position position="180"/>
    </location>
    <ligand>
        <name>substrate</name>
    </ligand>
</feature>
<proteinExistence type="predicted"/>
<evidence type="ECO:0000256" key="1">
    <source>
        <dbReference type="ARBA" id="ARBA00022729"/>
    </source>
</evidence>
<dbReference type="AlphaFoldDB" id="K9HU27"/>
<dbReference type="CDD" id="cd13681">
    <property type="entry name" value="PBP2_TRAP_lactate"/>
    <property type="match status" value="1"/>
</dbReference>
<dbReference type="Proteomes" id="UP000009881">
    <property type="component" value="Unassembled WGS sequence"/>
</dbReference>
<feature type="binding site" evidence="3">
    <location>
        <position position="239"/>
    </location>
    <ligand>
        <name>Na(+)</name>
        <dbReference type="ChEBI" id="CHEBI:29101"/>
    </ligand>
</feature>
<dbReference type="InterPro" id="IPR026289">
    <property type="entry name" value="SBP_TakP-like"/>
</dbReference>